<evidence type="ECO:0000313" key="4">
    <source>
        <dbReference type="Proteomes" id="UP000015101"/>
    </source>
</evidence>
<proteinExistence type="predicted"/>
<dbReference type="EMBL" id="AMQM01005452">
    <property type="status" value="NOT_ANNOTATED_CDS"/>
    <property type="molecule type" value="Genomic_DNA"/>
</dbReference>
<gene>
    <name evidence="3" type="primary">20205569</name>
    <name evidence="2" type="ORF">HELRODRAFT_175851</name>
</gene>
<organism evidence="3 4">
    <name type="scientific">Helobdella robusta</name>
    <name type="common">Californian leech</name>
    <dbReference type="NCBI Taxonomy" id="6412"/>
    <lineage>
        <taxon>Eukaryota</taxon>
        <taxon>Metazoa</taxon>
        <taxon>Spiralia</taxon>
        <taxon>Lophotrochozoa</taxon>
        <taxon>Annelida</taxon>
        <taxon>Clitellata</taxon>
        <taxon>Hirudinea</taxon>
        <taxon>Rhynchobdellida</taxon>
        <taxon>Glossiphoniidae</taxon>
        <taxon>Helobdella</taxon>
    </lineage>
</organism>
<name>T1F9S0_HELRO</name>
<dbReference type="GeneID" id="20205569"/>
<dbReference type="InParanoid" id="T1F9S0"/>
<dbReference type="CTD" id="20205569"/>
<dbReference type="HOGENOM" id="CLU_2075694_0_0_1"/>
<dbReference type="KEGG" id="hro:HELRODRAFT_175851"/>
<feature type="region of interest" description="Disordered" evidence="1">
    <location>
        <begin position="83"/>
        <end position="118"/>
    </location>
</feature>
<reference evidence="4" key="1">
    <citation type="submission" date="2012-12" db="EMBL/GenBank/DDBJ databases">
        <authorList>
            <person name="Hellsten U."/>
            <person name="Grimwood J."/>
            <person name="Chapman J.A."/>
            <person name="Shapiro H."/>
            <person name="Aerts A."/>
            <person name="Otillar R.P."/>
            <person name="Terry A.Y."/>
            <person name="Boore J.L."/>
            <person name="Simakov O."/>
            <person name="Marletaz F."/>
            <person name="Cho S.-J."/>
            <person name="Edsinger-Gonzales E."/>
            <person name="Havlak P."/>
            <person name="Kuo D.-H."/>
            <person name="Larsson T."/>
            <person name="Lv J."/>
            <person name="Arendt D."/>
            <person name="Savage R."/>
            <person name="Osoegawa K."/>
            <person name="de Jong P."/>
            <person name="Lindberg D.R."/>
            <person name="Seaver E.C."/>
            <person name="Weisblat D.A."/>
            <person name="Putnam N.H."/>
            <person name="Grigoriev I.V."/>
            <person name="Rokhsar D.S."/>
        </authorList>
    </citation>
    <scope>NUCLEOTIDE SEQUENCE</scope>
</reference>
<dbReference type="RefSeq" id="XP_009021478.1">
    <property type="nucleotide sequence ID" value="XM_009023230.1"/>
</dbReference>
<evidence type="ECO:0000256" key="1">
    <source>
        <dbReference type="SAM" id="MobiDB-lite"/>
    </source>
</evidence>
<feature type="compositionally biased region" description="Basic and acidic residues" evidence="1">
    <location>
        <begin position="103"/>
        <end position="118"/>
    </location>
</feature>
<protein>
    <submittedName>
        <fullName evidence="2 3">Uncharacterized protein</fullName>
    </submittedName>
</protein>
<evidence type="ECO:0000313" key="2">
    <source>
        <dbReference type="EMBL" id="ESO00428.1"/>
    </source>
</evidence>
<evidence type="ECO:0000313" key="3">
    <source>
        <dbReference type="EnsemblMetazoa" id="HelroP175851"/>
    </source>
</evidence>
<sequence length="118" mass="13311">MAVYPSVEEMKMVELIVFILNTENAVRWAKQHGLIAAPMTCRCLADIRFTYFSVAALNVGNTLPDRWPGHIVQIDESCISPAKRLKNQNARPKGSAGEQDMEIYEKRKGHGQLDEQHS</sequence>
<reference evidence="3" key="3">
    <citation type="submission" date="2015-06" db="UniProtKB">
        <authorList>
            <consortium name="EnsemblMetazoa"/>
        </authorList>
    </citation>
    <scope>IDENTIFICATION</scope>
</reference>
<dbReference type="OrthoDB" id="6412411at2759"/>
<dbReference type="EnsemblMetazoa" id="HelroT175851">
    <property type="protein sequence ID" value="HelroP175851"/>
    <property type="gene ID" value="HelroG175851"/>
</dbReference>
<accession>T1F9S0</accession>
<reference evidence="2 4" key="2">
    <citation type="journal article" date="2013" name="Nature">
        <title>Insights into bilaterian evolution from three spiralian genomes.</title>
        <authorList>
            <person name="Simakov O."/>
            <person name="Marletaz F."/>
            <person name="Cho S.J."/>
            <person name="Edsinger-Gonzales E."/>
            <person name="Havlak P."/>
            <person name="Hellsten U."/>
            <person name="Kuo D.H."/>
            <person name="Larsson T."/>
            <person name="Lv J."/>
            <person name="Arendt D."/>
            <person name="Savage R."/>
            <person name="Osoegawa K."/>
            <person name="de Jong P."/>
            <person name="Grimwood J."/>
            <person name="Chapman J.A."/>
            <person name="Shapiro H."/>
            <person name="Aerts A."/>
            <person name="Otillar R.P."/>
            <person name="Terry A.Y."/>
            <person name="Boore J.L."/>
            <person name="Grigoriev I.V."/>
            <person name="Lindberg D.R."/>
            <person name="Seaver E.C."/>
            <person name="Weisblat D.A."/>
            <person name="Putnam N.H."/>
            <person name="Rokhsar D.S."/>
        </authorList>
    </citation>
    <scope>NUCLEOTIDE SEQUENCE</scope>
</reference>
<dbReference type="Proteomes" id="UP000015101">
    <property type="component" value="Unassembled WGS sequence"/>
</dbReference>
<dbReference type="EMBL" id="KB096945">
    <property type="protein sequence ID" value="ESO00428.1"/>
    <property type="molecule type" value="Genomic_DNA"/>
</dbReference>
<dbReference type="AlphaFoldDB" id="T1F9S0"/>
<keyword evidence="4" id="KW-1185">Reference proteome</keyword>